<comment type="caution">
    <text evidence="4">The sequence shown here is derived from an EMBL/GenBank/DDBJ whole genome shotgun (WGS) entry which is preliminary data.</text>
</comment>
<reference evidence="4 5" key="2">
    <citation type="submission" date="2016-08" db="EMBL/GenBank/DDBJ databases">
        <title>Pervasive Adenine N6-methylation of Active Genes in Fungi.</title>
        <authorList>
            <consortium name="DOE Joint Genome Institute"/>
            <person name="Mondo S.J."/>
            <person name="Dannebaum R.O."/>
            <person name="Kuo R.C."/>
            <person name="Labutti K."/>
            <person name="Haridas S."/>
            <person name="Kuo A."/>
            <person name="Salamov A."/>
            <person name="Ahrendt S.R."/>
            <person name="Lipzen A."/>
            <person name="Sullivan W."/>
            <person name="Andreopoulos W.B."/>
            <person name="Clum A."/>
            <person name="Lindquist E."/>
            <person name="Daum C."/>
            <person name="Ramamoorthy G.K."/>
            <person name="Gryganskyi A."/>
            <person name="Culley D."/>
            <person name="Magnuson J.K."/>
            <person name="James T.Y."/>
            <person name="O'Malley M.A."/>
            <person name="Stajich J.E."/>
            <person name="Spatafora J.W."/>
            <person name="Visel A."/>
            <person name="Grigoriev I.V."/>
        </authorList>
    </citation>
    <scope>NUCLEOTIDE SEQUENCE [LARGE SCALE GENOMIC DNA]</scope>
    <source>
        <strain evidence="5">finn</strain>
    </source>
</reference>
<organism evidence="4 5">
    <name type="scientific">Piromyces finnis</name>
    <dbReference type="NCBI Taxonomy" id="1754191"/>
    <lineage>
        <taxon>Eukaryota</taxon>
        <taxon>Fungi</taxon>
        <taxon>Fungi incertae sedis</taxon>
        <taxon>Chytridiomycota</taxon>
        <taxon>Chytridiomycota incertae sedis</taxon>
        <taxon>Neocallimastigomycetes</taxon>
        <taxon>Neocallimastigales</taxon>
        <taxon>Neocallimastigaceae</taxon>
        <taxon>Piromyces</taxon>
    </lineage>
</organism>
<feature type="compositionally biased region" description="Acidic residues" evidence="1">
    <location>
        <begin position="451"/>
        <end position="478"/>
    </location>
</feature>
<dbReference type="SUPFAM" id="SSF53300">
    <property type="entry name" value="vWA-like"/>
    <property type="match status" value="1"/>
</dbReference>
<sequence>MSTEIENENENIKIEETEMDIKDIPNEFLCPLTSKIMRTPVLMPDGFIYEEEAITKILKENSISPVSKIKINIEDAIPSISLEEKISKYIEEKNIELNNENLKNIIKNLNFENVVNEEVQLQNQVVEFDKLTATYISKEKSNNLCENCIHVCMKPKKVVKTLPILLIFVVDVSGSMQINCCSNIESLESVYISRLSLIKHSIKTIVSSLRSNDMVSLIEFSNNATVKLKPTILRSKVVKDMVIEIVDSMYSQNCTNIWSGMEAAIDISKGISYKNYQKSIMVFTDGESNMDPPKGIYETLKDTLNETDDKFTISTFSYGNDAKSKLLIDIANLCDGIYGYCPDGSMVGTIFINYMANLLSTITPITKVSMLNKKKDDENKKVSIGPLYREKYQNVIFDINKESSLDDITIKVELPMTNQTFEVSLNTESPDINKFINEMESSDKELKNENENDDNDNDDDDDDDDDELLDDEDDDDENTLLKIEDADPNILIEEKDIESIHYEEIVYNEILRKKFISIIKNILKNTDLKESNKIVDEFFNMLKQLKYKTKFVKGLIIDIDNPDPNHGQVKKAIQTQYYNRWGEFYLWSFIRFHEFEQCGNFKDQSLQYYSHNIFNSYRKIANSLFINLPPPAASTSIGRYTFTKSSSSSSFTKSSSSSFLSKKSIFSSITRLFSRNKKRNKERTVKEGTVNLDSSSSQPFMCDTDDVLLTRPTNKNNTDYSIFTAPTSISEDFNSPTTLNSNTMSAFLNRKGGCFNGDAIVVLSNGQIKHVKDLKKGDRLNNNAIVQCLIEQVIDTSSSQPFMCDVDGVLLTPYHPINKNNTWYFPIDLYQAKLTPIKSWFNLILKDDAHQKYEVEFQNGIKAITLGHYRTENNILKHPYFGTDAVLKDLKELDPSGFKNGYIYLSSFNPRQIKYDENHYCINYYSATIISSTKTEMFLQDSEDIFYINN</sequence>
<evidence type="ECO:0000256" key="1">
    <source>
        <dbReference type="SAM" id="MobiDB-lite"/>
    </source>
</evidence>
<proteinExistence type="predicted"/>
<evidence type="ECO:0000313" key="4">
    <source>
        <dbReference type="EMBL" id="ORX45237.1"/>
    </source>
</evidence>
<dbReference type="PROSITE" id="PS50234">
    <property type="entry name" value="VWFA"/>
    <property type="match status" value="1"/>
</dbReference>
<dbReference type="GO" id="GO:0016567">
    <property type="term" value="P:protein ubiquitination"/>
    <property type="evidence" value="ECO:0007669"/>
    <property type="project" value="InterPro"/>
</dbReference>
<accession>A0A1Y1V3T4</accession>
<dbReference type="Pfam" id="PF14623">
    <property type="entry name" value="Vint"/>
    <property type="match status" value="1"/>
</dbReference>
<name>A0A1Y1V3T4_9FUNG</name>
<gene>
    <name evidence="4" type="ORF">BCR36DRAFT_414697</name>
</gene>
<dbReference type="InterPro" id="IPR003613">
    <property type="entry name" value="Ubox_domain"/>
</dbReference>
<reference evidence="4 5" key="1">
    <citation type="submission" date="2016-08" db="EMBL/GenBank/DDBJ databases">
        <title>Genomes of anaerobic fungi encode conserved fungal cellulosomes for biomass hydrolysis.</title>
        <authorList>
            <consortium name="DOE Joint Genome Institute"/>
            <person name="Haitjema C.H."/>
            <person name="Gilmore S.P."/>
            <person name="Henske J.K."/>
            <person name="Solomon K.V."/>
            <person name="De Groot R."/>
            <person name="Kuo A."/>
            <person name="Mondo S.J."/>
            <person name="Salamov A.A."/>
            <person name="Labutti K."/>
            <person name="Zhao Z."/>
            <person name="Chiniquy J."/>
            <person name="Barry K."/>
            <person name="Brewer H.M."/>
            <person name="Purvine S.O."/>
            <person name="Wright A.T."/>
            <person name="Boxma B."/>
            <person name="Van Alen T."/>
            <person name="Hackstein J.H."/>
            <person name="Baker S.E."/>
            <person name="Grigoriev I.V."/>
            <person name="O'Malley M.A."/>
        </authorList>
    </citation>
    <scope>NUCLEOTIDE SEQUENCE [LARGE SCALE GENOMIC DNA]</scope>
    <source>
        <strain evidence="5">finn</strain>
    </source>
</reference>
<dbReference type="SUPFAM" id="SSF57850">
    <property type="entry name" value="RING/U-box"/>
    <property type="match status" value="1"/>
</dbReference>
<dbReference type="PANTHER" id="PTHR10579">
    <property type="entry name" value="CALCIUM-ACTIVATED CHLORIDE CHANNEL REGULATOR"/>
    <property type="match status" value="1"/>
</dbReference>
<feature type="domain" description="VWFA" evidence="2">
    <location>
        <begin position="165"/>
        <end position="332"/>
    </location>
</feature>
<dbReference type="OrthoDB" id="299997at2759"/>
<dbReference type="Gene3D" id="3.30.40.10">
    <property type="entry name" value="Zinc/RING finger domain, C3HC4 (zinc finger)"/>
    <property type="match status" value="1"/>
</dbReference>
<dbReference type="InterPro" id="IPR039510">
    <property type="entry name" value="Vint_dom"/>
</dbReference>
<dbReference type="Pfam" id="PF00092">
    <property type="entry name" value="VWA"/>
    <property type="match status" value="1"/>
</dbReference>
<dbReference type="Pfam" id="PF14624">
    <property type="entry name" value="Vwaint"/>
    <property type="match status" value="1"/>
</dbReference>
<dbReference type="EMBL" id="MCFH01000041">
    <property type="protein sequence ID" value="ORX45237.1"/>
    <property type="molecule type" value="Genomic_DNA"/>
</dbReference>
<dbReference type="InterPro" id="IPR002035">
    <property type="entry name" value="VWF_A"/>
</dbReference>
<dbReference type="InterPro" id="IPR032838">
    <property type="entry name" value="Vwaint_dom"/>
</dbReference>
<dbReference type="CDD" id="cd16655">
    <property type="entry name" value="RING-Ubox_WDSUB1-like"/>
    <property type="match status" value="1"/>
</dbReference>
<dbReference type="InterPro" id="IPR036465">
    <property type="entry name" value="vWFA_dom_sf"/>
</dbReference>
<dbReference type="STRING" id="1754191.A0A1Y1V3T4"/>
<evidence type="ECO:0008006" key="6">
    <source>
        <dbReference type="Google" id="ProtNLM"/>
    </source>
</evidence>
<dbReference type="AlphaFoldDB" id="A0A1Y1V3T4"/>
<dbReference type="GO" id="GO:0004842">
    <property type="term" value="F:ubiquitin-protein transferase activity"/>
    <property type="evidence" value="ECO:0007669"/>
    <property type="project" value="InterPro"/>
</dbReference>
<evidence type="ECO:0000313" key="5">
    <source>
        <dbReference type="Proteomes" id="UP000193719"/>
    </source>
</evidence>
<feature type="region of interest" description="Disordered" evidence="1">
    <location>
        <begin position="442"/>
        <end position="480"/>
    </location>
</feature>
<dbReference type="Proteomes" id="UP000193719">
    <property type="component" value="Unassembled WGS sequence"/>
</dbReference>
<evidence type="ECO:0000259" key="3">
    <source>
        <dbReference type="PROSITE" id="PS51698"/>
    </source>
</evidence>
<feature type="domain" description="U-box" evidence="3">
    <location>
        <begin position="23"/>
        <end position="96"/>
    </location>
</feature>
<dbReference type="PANTHER" id="PTHR10579:SF43">
    <property type="entry name" value="ZINC FINGER (C3HC4-TYPE RING FINGER) FAMILY PROTEIN"/>
    <property type="match status" value="1"/>
</dbReference>
<keyword evidence="5" id="KW-1185">Reference proteome</keyword>
<dbReference type="Gene3D" id="3.40.50.410">
    <property type="entry name" value="von Willebrand factor, type A domain"/>
    <property type="match status" value="1"/>
</dbReference>
<evidence type="ECO:0000259" key="2">
    <source>
        <dbReference type="PROSITE" id="PS50234"/>
    </source>
</evidence>
<dbReference type="InterPro" id="IPR051266">
    <property type="entry name" value="CLCR"/>
</dbReference>
<dbReference type="InterPro" id="IPR013083">
    <property type="entry name" value="Znf_RING/FYVE/PHD"/>
</dbReference>
<dbReference type="PROSITE" id="PS51698">
    <property type="entry name" value="U_BOX"/>
    <property type="match status" value="1"/>
</dbReference>
<dbReference type="SMART" id="SM00327">
    <property type="entry name" value="VWA"/>
    <property type="match status" value="1"/>
</dbReference>
<protein>
    <recommendedName>
        <fullName evidence="6">VWFA domain-containing protein</fullName>
    </recommendedName>
</protein>
<dbReference type="SMART" id="SM00504">
    <property type="entry name" value="Ubox"/>
    <property type="match status" value="1"/>
</dbReference>
<dbReference type="Pfam" id="PF04564">
    <property type="entry name" value="U-box"/>
    <property type="match status" value="1"/>
</dbReference>